<dbReference type="EMBL" id="VKAC01000023">
    <property type="protein sequence ID" value="TXR51307.1"/>
    <property type="molecule type" value="Genomic_DNA"/>
</dbReference>
<evidence type="ECO:0000313" key="3">
    <source>
        <dbReference type="Proteomes" id="UP000321234"/>
    </source>
</evidence>
<protein>
    <recommendedName>
        <fullName evidence="4">DUF624 domain-containing protein</fullName>
    </recommendedName>
</protein>
<feature type="transmembrane region" description="Helical" evidence="1">
    <location>
        <begin position="103"/>
        <end position="126"/>
    </location>
</feature>
<evidence type="ECO:0000313" key="2">
    <source>
        <dbReference type="EMBL" id="TXR51307.1"/>
    </source>
</evidence>
<sequence>MDRDSRLWRALDHLADTVAVGVMTLVTCLLLVTTAPAVAAATSVLADDGAGGGLLARYAKALRARLRRGLAISTVVLLATGVAVLDVLWALSEPLDPLRTGVLAAGVLLLLTAWAVGSLATVQLAAAPGGALEAHAAPGSATAWVRASAVTAAASPLRSLLLVVTAWTSLTACVLLPVVSPLVLGLLARCAGRLPAGPAHDSPVLAAAALRA</sequence>
<keyword evidence="1" id="KW-0812">Transmembrane</keyword>
<evidence type="ECO:0000256" key="1">
    <source>
        <dbReference type="SAM" id="Phobius"/>
    </source>
</evidence>
<feature type="transmembrane region" description="Helical" evidence="1">
    <location>
        <begin position="70"/>
        <end position="91"/>
    </location>
</feature>
<keyword evidence="1" id="KW-1133">Transmembrane helix</keyword>
<proteinExistence type="predicted"/>
<keyword evidence="3" id="KW-1185">Reference proteome</keyword>
<keyword evidence="1" id="KW-0472">Membrane</keyword>
<gene>
    <name evidence="2" type="ORF">FMM08_22500</name>
</gene>
<dbReference type="AlphaFoldDB" id="A0A5C8Z1B9"/>
<reference evidence="2 3" key="1">
    <citation type="submission" date="2019-07" db="EMBL/GenBank/DDBJ databases">
        <title>Quadrisphaera sp. strain DD2A genome sequencing and assembly.</title>
        <authorList>
            <person name="Kim I."/>
        </authorList>
    </citation>
    <scope>NUCLEOTIDE SEQUENCE [LARGE SCALE GENOMIC DNA]</scope>
    <source>
        <strain evidence="2 3">DD2A</strain>
    </source>
</reference>
<dbReference type="RefSeq" id="WP_147928597.1">
    <property type="nucleotide sequence ID" value="NZ_VKAC01000023.1"/>
</dbReference>
<name>A0A5C8Z1B9_9ACTN</name>
<accession>A0A5C8Z1B9</accession>
<comment type="caution">
    <text evidence="2">The sequence shown here is derived from an EMBL/GenBank/DDBJ whole genome shotgun (WGS) entry which is preliminary data.</text>
</comment>
<evidence type="ECO:0008006" key="4">
    <source>
        <dbReference type="Google" id="ProtNLM"/>
    </source>
</evidence>
<organism evidence="2 3">
    <name type="scientific">Quadrisphaera setariae</name>
    <dbReference type="NCBI Taxonomy" id="2593304"/>
    <lineage>
        <taxon>Bacteria</taxon>
        <taxon>Bacillati</taxon>
        <taxon>Actinomycetota</taxon>
        <taxon>Actinomycetes</taxon>
        <taxon>Kineosporiales</taxon>
        <taxon>Kineosporiaceae</taxon>
        <taxon>Quadrisphaera</taxon>
    </lineage>
</organism>
<dbReference type="Proteomes" id="UP000321234">
    <property type="component" value="Unassembled WGS sequence"/>
</dbReference>
<feature type="transmembrane region" description="Helical" evidence="1">
    <location>
        <begin position="160"/>
        <end position="187"/>
    </location>
</feature>